<dbReference type="Pfam" id="PF09368">
    <property type="entry name" value="Sas10"/>
    <property type="match status" value="1"/>
</dbReference>
<feature type="region of interest" description="Disordered" evidence="2">
    <location>
        <begin position="170"/>
        <end position="189"/>
    </location>
</feature>
<dbReference type="AlphaFoldDB" id="A0AAW1PUP0"/>
<feature type="compositionally biased region" description="Basic residues" evidence="2">
    <location>
        <begin position="1"/>
        <end position="12"/>
    </location>
</feature>
<reference evidence="4 5" key="1">
    <citation type="journal article" date="2024" name="Nat. Commun.">
        <title>Phylogenomics reveals the evolutionary origins of lichenization in chlorophyte algae.</title>
        <authorList>
            <person name="Puginier C."/>
            <person name="Libourel C."/>
            <person name="Otte J."/>
            <person name="Skaloud P."/>
            <person name="Haon M."/>
            <person name="Grisel S."/>
            <person name="Petersen M."/>
            <person name="Berrin J.G."/>
            <person name="Delaux P.M."/>
            <person name="Dal Grande F."/>
            <person name="Keller J."/>
        </authorList>
    </citation>
    <scope>NUCLEOTIDE SEQUENCE [LARGE SCALE GENOMIC DNA]</scope>
    <source>
        <strain evidence="4 5">SAG 2145</strain>
    </source>
</reference>
<keyword evidence="1" id="KW-0597">Phosphoprotein</keyword>
<feature type="compositionally biased region" description="Basic residues" evidence="2">
    <location>
        <begin position="661"/>
        <end position="676"/>
    </location>
</feature>
<feature type="compositionally biased region" description="Gly residues" evidence="2">
    <location>
        <begin position="694"/>
        <end position="704"/>
    </location>
</feature>
<accession>A0AAW1PUP0</accession>
<evidence type="ECO:0000313" key="4">
    <source>
        <dbReference type="EMBL" id="KAK9817376.1"/>
    </source>
</evidence>
<name>A0AAW1PUP0_9CHLO</name>
<dbReference type="GO" id="GO:0032040">
    <property type="term" value="C:small-subunit processome"/>
    <property type="evidence" value="ECO:0007669"/>
    <property type="project" value="TreeGrafter"/>
</dbReference>
<feature type="compositionally biased region" description="Basic and acidic residues" evidence="2">
    <location>
        <begin position="646"/>
        <end position="658"/>
    </location>
</feature>
<protein>
    <recommendedName>
        <fullName evidence="3">Sas10 C-terminal domain-containing protein</fullName>
    </recommendedName>
</protein>
<sequence>MGRPSSVKKKQPRKEVKGLPADMQDPVDKFHAKKDRLMLNPSDDEGVDDSLDNDPVYDLQDVQDDSDEEESEEDMGGQIEEEQGQLGRLARQERMVRERVRRDMGIGDSDEEDEGAAAEDLPMGWGRKKSAYYKEGDSEGSDEEGAAKEEEAEAMRLQQAAAADLRPEDFGLDALDSDDGASSSGDEAGNVAAGTMAAAANQARAGVEVERLGAAEGLDADELKSKALADAPELAALLADLQGSLGEVRSRTGPLLKEVREGNLATAEGVSYLEAKHLLLLHYCMGIVFYLVLKAEGQPVHSHPVIPRLLTLRAYLDRIRPLDRKLQYQLDKLLAAAASVKGATEDGSSDPLQYGPNPSALMSKGQPASALSNGHADQDGLTNGHRSSRAEPSGVYVAPKRVAAAMPDDPDAVDGASARERRRTEHQARKAKRSQLLQELARDIEGAPEELRESVPGEDTARAVRERQRLEARAEAEEGMMARVPLTKRERAGLKQQRRAGLAGNSFIDDFADDVDAIVQAANEAGPRSAQRFGAELYQQQEAEANRGFSRLNQSGDAEVPARQLLHERRAKFDDARARQAAKSGALESDEEEVEGGGRKRRRLDGEEDDFYQQAKKLGKRKKEGRAAARAGPTIHAPLPDATADGARKVSSEIEKNRGLTAHRRKDIKNPRKKHRMAFDKAQKRRKGQVQGVRQGGPAYGGEATGIKSKVSKSRRFS</sequence>
<dbReference type="GO" id="GO:0000462">
    <property type="term" value="P:maturation of SSU-rRNA from tricistronic rRNA transcript (SSU-rRNA, 5.8S rRNA, LSU-rRNA)"/>
    <property type="evidence" value="ECO:0007669"/>
    <property type="project" value="TreeGrafter"/>
</dbReference>
<feature type="compositionally biased region" description="Basic and acidic residues" evidence="2">
    <location>
        <begin position="417"/>
        <end position="428"/>
    </location>
</feature>
<proteinExistence type="predicted"/>
<organism evidence="4 5">
    <name type="scientific">Apatococcus lobatus</name>
    <dbReference type="NCBI Taxonomy" id="904363"/>
    <lineage>
        <taxon>Eukaryota</taxon>
        <taxon>Viridiplantae</taxon>
        <taxon>Chlorophyta</taxon>
        <taxon>core chlorophytes</taxon>
        <taxon>Trebouxiophyceae</taxon>
        <taxon>Chlorellales</taxon>
        <taxon>Chlorellaceae</taxon>
        <taxon>Apatococcus</taxon>
    </lineage>
</organism>
<evidence type="ECO:0000259" key="3">
    <source>
        <dbReference type="Pfam" id="PF09368"/>
    </source>
</evidence>
<dbReference type="PANTHER" id="PTHR13237">
    <property type="entry name" value="SOMETHING ABOUT SILENCING PROTEIN 10-RELATED"/>
    <property type="match status" value="1"/>
</dbReference>
<dbReference type="EMBL" id="JALJOS010000072">
    <property type="protein sequence ID" value="KAK9817376.1"/>
    <property type="molecule type" value="Genomic_DNA"/>
</dbReference>
<feature type="compositionally biased region" description="Acidic residues" evidence="2">
    <location>
        <begin position="42"/>
        <end position="52"/>
    </location>
</feature>
<feature type="compositionally biased region" description="Basic and acidic residues" evidence="2">
    <location>
        <begin position="90"/>
        <end position="105"/>
    </location>
</feature>
<feature type="compositionally biased region" description="Low complexity" evidence="2">
    <location>
        <begin position="180"/>
        <end position="189"/>
    </location>
</feature>
<feature type="domain" description="Sas10 C-terminal" evidence="3">
    <location>
        <begin position="645"/>
        <end position="717"/>
    </location>
</feature>
<evidence type="ECO:0000313" key="5">
    <source>
        <dbReference type="Proteomes" id="UP001438707"/>
    </source>
</evidence>
<dbReference type="PANTHER" id="PTHR13237:SF9">
    <property type="entry name" value="NEUROGUIDIN"/>
    <property type="match status" value="1"/>
</dbReference>
<keyword evidence="5" id="KW-1185">Reference proteome</keyword>
<gene>
    <name evidence="4" type="ORF">WJX74_000184</name>
</gene>
<dbReference type="Proteomes" id="UP001438707">
    <property type="component" value="Unassembled WGS sequence"/>
</dbReference>
<comment type="caution">
    <text evidence="4">The sequence shown here is derived from an EMBL/GenBank/DDBJ whole genome shotgun (WGS) entry which is preliminary data.</text>
</comment>
<evidence type="ECO:0000256" key="1">
    <source>
        <dbReference type="ARBA" id="ARBA00022553"/>
    </source>
</evidence>
<dbReference type="InterPro" id="IPR018972">
    <property type="entry name" value="Sas10_C_dom"/>
</dbReference>
<feature type="compositionally biased region" description="Acidic residues" evidence="2">
    <location>
        <begin position="61"/>
        <end position="83"/>
    </location>
</feature>
<feature type="region of interest" description="Disordered" evidence="2">
    <location>
        <begin position="1"/>
        <end position="163"/>
    </location>
</feature>
<feature type="compositionally biased region" description="Acidic residues" evidence="2">
    <location>
        <begin position="108"/>
        <end position="117"/>
    </location>
</feature>
<dbReference type="Pfam" id="PF04000">
    <property type="entry name" value="Sas10_Utp3"/>
    <property type="match status" value="1"/>
</dbReference>
<feature type="region of interest" description="Disordered" evidence="2">
    <location>
        <begin position="571"/>
        <end position="718"/>
    </location>
</feature>
<evidence type="ECO:0000256" key="2">
    <source>
        <dbReference type="SAM" id="MobiDB-lite"/>
    </source>
</evidence>
<dbReference type="InterPro" id="IPR007146">
    <property type="entry name" value="Sas10/Utp3/C1D"/>
</dbReference>
<feature type="region of interest" description="Disordered" evidence="2">
    <location>
        <begin position="342"/>
        <end position="436"/>
    </location>
</feature>